<gene>
    <name evidence="1" type="ORF">ABS311_04500</name>
</gene>
<dbReference type="Proteomes" id="UP001467690">
    <property type="component" value="Unassembled WGS sequence"/>
</dbReference>
<protein>
    <submittedName>
        <fullName evidence="1">DUF416 family protein</fullName>
    </submittedName>
</protein>
<comment type="caution">
    <text evidence="1">The sequence shown here is derived from an EMBL/GenBank/DDBJ whole genome shotgun (WGS) entry which is preliminary data.</text>
</comment>
<dbReference type="InterPro" id="IPR023381">
    <property type="entry name" value="YP001051499.1-like_dom_sf"/>
</dbReference>
<dbReference type="RefSeq" id="WP_350400842.1">
    <property type="nucleotide sequence ID" value="NZ_JBELOE010000083.1"/>
</dbReference>
<evidence type="ECO:0000313" key="1">
    <source>
        <dbReference type="EMBL" id="MER2491137.1"/>
    </source>
</evidence>
<proteinExistence type="predicted"/>
<dbReference type="Pfam" id="PF04222">
    <property type="entry name" value="DUF416"/>
    <property type="match status" value="1"/>
</dbReference>
<reference evidence="1 2" key="1">
    <citation type="submission" date="2024-06" db="EMBL/GenBank/DDBJ databases">
        <authorList>
            <person name="Chen R.Y."/>
        </authorList>
    </citation>
    <scope>NUCLEOTIDE SEQUENCE [LARGE SCALE GENOMIC DNA]</scope>
    <source>
        <strain evidence="1 2">D2</strain>
    </source>
</reference>
<accession>A0ABV1REK8</accession>
<organism evidence="1 2">
    <name type="scientific">Catenovulum sediminis</name>
    <dbReference type="NCBI Taxonomy" id="1740262"/>
    <lineage>
        <taxon>Bacteria</taxon>
        <taxon>Pseudomonadati</taxon>
        <taxon>Pseudomonadota</taxon>
        <taxon>Gammaproteobacteria</taxon>
        <taxon>Alteromonadales</taxon>
        <taxon>Alteromonadaceae</taxon>
        <taxon>Catenovulum</taxon>
    </lineage>
</organism>
<evidence type="ECO:0000313" key="2">
    <source>
        <dbReference type="Proteomes" id="UP001467690"/>
    </source>
</evidence>
<dbReference type="InterPro" id="IPR007338">
    <property type="entry name" value="DUF416"/>
</dbReference>
<name>A0ABV1REK8_9ALTE</name>
<dbReference type="EMBL" id="JBELOE010000083">
    <property type="protein sequence ID" value="MER2491137.1"/>
    <property type="molecule type" value="Genomic_DNA"/>
</dbReference>
<sequence length="203" mass="23347">MKKPSTFARIRALTSLQQIVFNQMLIERMLPNYQLFSEISEQGDYKVLHHANELIWQRVYNSKFKIDINLQQEKVEQQIPQQAESDSIGLYAAIDAGMALVANLSLLAKDNEFKNKEVTLPSLLSQATIERLLITTAEVEHSQEALQHPHMMWEIETQNEFLDEVEKINKFDKAKCQQLRKLAKQEGVTNLGIEIESSDMTAE</sequence>
<dbReference type="Gene3D" id="1.20.1590.10">
    <property type="entry name" value="YP_001051499.1 domain like"/>
    <property type="match status" value="1"/>
</dbReference>
<keyword evidence="2" id="KW-1185">Reference proteome</keyword>